<protein>
    <recommendedName>
        <fullName evidence="2">4Fe-4S Wbl-type domain-containing protein</fullName>
    </recommendedName>
</protein>
<name>A0ABP5ZML6_9ACTN</name>
<proteinExistence type="predicted"/>
<evidence type="ECO:0000313" key="3">
    <source>
        <dbReference type="EMBL" id="GAA2500825.1"/>
    </source>
</evidence>
<comment type="caution">
    <text evidence="3">The sequence shown here is derived from an EMBL/GenBank/DDBJ whole genome shotgun (WGS) entry which is preliminary data.</text>
</comment>
<reference evidence="4" key="1">
    <citation type="journal article" date="2019" name="Int. J. Syst. Evol. Microbiol.">
        <title>The Global Catalogue of Microorganisms (GCM) 10K type strain sequencing project: providing services to taxonomists for standard genome sequencing and annotation.</title>
        <authorList>
            <consortium name="The Broad Institute Genomics Platform"/>
            <consortium name="The Broad Institute Genome Sequencing Center for Infectious Disease"/>
            <person name="Wu L."/>
            <person name="Ma J."/>
        </authorList>
    </citation>
    <scope>NUCLEOTIDE SEQUENCE [LARGE SCALE GENOMIC DNA]</scope>
    <source>
        <strain evidence="4">JCM 6307</strain>
    </source>
</reference>
<dbReference type="Proteomes" id="UP001501358">
    <property type="component" value="Unassembled WGS sequence"/>
</dbReference>
<dbReference type="InterPro" id="IPR034768">
    <property type="entry name" value="4FE4S_WBL"/>
</dbReference>
<keyword evidence="4" id="KW-1185">Reference proteome</keyword>
<gene>
    <name evidence="3" type="ORF">GCM10010406_41690</name>
</gene>
<dbReference type="EMBL" id="BAAATA010000028">
    <property type="protein sequence ID" value="GAA2500825.1"/>
    <property type="molecule type" value="Genomic_DNA"/>
</dbReference>
<evidence type="ECO:0000256" key="1">
    <source>
        <dbReference type="SAM" id="MobiDB-lite"/>
    </source>
</evidence>
<organism evidence="3 4">
    <name type="scientific">Streptomyces thermolineatus</name>
    <dbReference type="NCBI Taxonomy" id="44033"/>
    <lineage>
        <taxon>Bacteria</taxon>
        <taxon>Bacillati</taxon>
        <taxon>Actinomycetota</taxon>
        <taxon>Actinomycetes</taxon>
        <taxon>Kitasatosporales</taxon>
        <taxon>Streptomycetaceae</taxon>
        <taxon>Streptomyces</taxon>
    </lineage>
</organism>
<evidence type="ECO:0000313" key="4">
    <source>
        <dbReference type="Proteomes" id="UP001501358"/>
    </source>
</evidence>
<dbReference type="PROSITE" id="PS51674">
    <property type="entry name" value="4FE4S_WBL"/>
    <property type="match status" value="1"/>
</dbReference>
<dbReference type="Pfam" id="PF02467">
    <property type="entry name" value="Whib"/>
    <property type="match status" value="1"/>
</dbReference>
<evidence type="ECO:0000259" key="2">
    <source>
        <dbReference type="PROSITE" id="PS51674"/>
    </source>
</evidence>
<sequence>MHDSMARSAPQARLRVAPAAEQLRRPQLQRLVEVAATCATDTGLDWFRADGEGIASWTARKAELRSACATCPALAACRELALRDRENGGPAREDYMIRAGLDTHELREHLTAEADRLTTAREADRDPDWNRLVHLTTRLRETVLTNPDRSGRTRAQTEAQAGQNATIQRLTSEIAEIRRARRTRQAAATAVPTAGLVDDLEREDNQRGYEGDAVAGQWAA</sequence>
<dbReference type="RefSeq" id="WP_344384713.1">
    <property type="nucleotide sequence ID" value="NZ_BAAATA010000028.1"/>
</dbReference>
<accession>A0ABP5ZML6</accession>
<feature type="domain" description="4Fe-4S Wbl-type" evidence="2">
    <location>
        <begin position="37"/>
        <end position="108"/>
    </location>
</feature>
<feature type="region of interest" description="Disordered" evidence="1">
    <location>
        <begin position="185"/>
        <end position="220"/>
    </location>
</feature>